<comment type="caution">
    <text evidence="5">The sequence shown here is derived from an EMBL/GenBank/DDBJ whole genome shotgun (WGS) entry which is preliminary data.</text>
</comment>
<dbReference type="InterPro" id="IPR019887">
    <property type="entry name" value="Tscrpt_reg_AsnC/Lrp_C"/>
</dbReference>
<feature type="domain" description="HTH asnC-type" evidence="4">
    <location>
        <begin position="179"/>
        <end position="239"/>
    </location>
</feature>
<dbReference type="PRINTS" id="PR00033">
    <property type="entry name" value="HTHASNC"/>
</dbReference>
<dbReference type="SUPFAM" id="SSF54909">
    <property type="entry name" value="Dimeric alpha+beta barrel"/>
    <property type="match status" value="2"/>
</dbReference>
<evidence type="ECO:0000256" key="2">
    <source>
        <dbReference type="ARBA" id="ARBA00023125"/>
    </source>
</evidence>
<dbReference type="Pfam" id="PF01037">
    <property type="entry name" value="AsnC_trans_reg"/>
    <property type="match status" value="1"/>
</dbReference>
<feature type="domain" description="HTH asnC-type" evidence="4">
    <location>
        <begin position="6"/>
        <end position="66"/>
    </location>
</feature>
<keyword evidence="2" id="KW-0238">DNA-binding</keyword>
<dbReference type="PANTHER" id="PTHR30154:SF34">
    <property type="entry name" value="TRANSCRIPTIONAL REGULATOR AZLB"/>
    <property type="match status" value="1"/>
</dbReference>
<dbReference type="InterPro" id="IPR011008">
    <property type="entry name" value="Dimeric_a/b-barrel"/>
</dbReference>
<dbReference type="Proteomes" id="UP001216579">
    <property type="component" value="Unassembled WGS sequence"/>
</dbReference>
<gene>
    <name evidence="5" type="ORF">P3G67_25350</name>
</gene>
<dbReference type="InterPro" id="IPR036388">
    <property type="entry name" value="WH-like_DNA-bd_sf"/>
</dbReference>
<sequence length="325" mass="35117">MDSLVADELDLQLLQALQLDGRAAFSRIAGVLGVSDQTVARRYARLRTSGGLRVIGVTDGTRLGRTRWYLRLSCTPDAAEGLATALARRPDTSWVGLTSGGTEVLCVMVARSRDERDSLLFDKLQRTPRVTAVSAHCLLHTFYGGSLGWFTKSRILAPEQVAALAPPPVDPPGPDPVVLDATDELLLAALERDGRTPVTELRKVTGQSESAVRRRLEQLRRSGVLFVDVQFDSGLIGYETKATLWLTVTPSALASVGAALAEHREIVFAAAITGPSNVVAVAVCRDTSGLYRYLSERIGGLDGVQQVETAPILRQVKQLTYEGPR</sequence>
<evidence type="ECO:0000313" key="5">
    <source>
        <dbReference type="EMBL" id="MDF3292499.1"/>
    </source>
</evidence>
<dbReference type="PANTHER" id="PTHR30154">
    <property type="entry name" value="LEUCINE-RESPONSIVE REGULATORY PROTEIN"/>
    <property type="match status" value="1"/>
</dbReference>
<keyword evidence="3" id="KW-0804">Transcription</keyword>
<keyword evidence="6" id="KW-1185">Reference proteome</keyword>
<dbReference type="EMBL" id="JARJBC010000018">
    <property type="protein sequence ID" value="MDF3292499.1"/>
    <property type="molecule type" value="Genomic_DNA"/>
</dbReference>
<evidence type="ECO:0000313" key="6">
    <source>
        <dbReference type="Proteomes" id="UP001216579"/>
    </source>
</evidence>
<dbReference type="RefSeq" id="WP_276095565.1">
    <property type="nucleotide sequence ID" value="NZ_JARJBC010000018.1"/>
</dbReference>
<accession>A0ABT5ZRN9</accession>
<dbReference type="SUPFAM" id="SSF46785">
    <property type="entry name" value="Winged helix' DNA-binding domain"/>
    <property type="match status" value="2"/>
</dbReference>
<dbReference type="InterPro" id="IPR036390">
    <property type="entry name" value="WH_DNA-bd_sf"/>
</dbReference>
<dbReference type="Pfam" id="PF13404">
    <property type="entry name" value="HTH_AsnC-type"/>
    <property type="match status" value="2"/>
</dbReference>
<dbReference type="SMART" id="SM00344">
    <property type="entry name" value="HTH_ASNC"/>
    <property type="match status" value="2"/>
</dbReference>
<dbReference type="Gene3D" id="1.10.10.10">
    <property type="entry name" value="Winged helix-like DNA-binding domain superfamily/Winged helix DNA-binding domain"/>
    <property type="match status" value="2"/>
</dbReference>
<dbReference type="InterPro" id="IPR000485">
    <property type="entry name" value="AsnC-type_HTH_dom"/>
</dbReference>
<evidence type="ECO:0000256" key="1">
    <source>
        <dbReference type="ARBA" id="ARBA00023015"/>
    </source>
</evidence>
<reference evidence="5 6" key="1">
    <citation type="submission" date="2023-03" db="EMBL/GenBank/DDBJ databases">
        <title>Draft genome sequence of Streptomyces sp. RB6PN23 isolated from peat swamp forest in Thailand.</title>
        <authorList>
            <person name="Klaysubun C."/>
            <person name="Duangmal K."/>
        </authorList>
    </citation>
    <scope>NUCLEOTIDE SEQUENCE [LARGE SCALE GENOMIC DNA]</scope>
    <source>
        <strain evidence="5 6">RB6PN23</strain>
    </source>
</reference>
<protein>
    <submittedName>
        <fullName evidence="5">Lrp/AsnC family transcriptional regulator</fullName>
    </submittedName>
</protein>
<evidence type="ECO:0000256" key="3">
    <source>
        <dbReference type="ARBA" id="ARBA00023163"/>
    </source>
</evidence>
<proteinExistence type="predicted"/>
<keyword evidence="1" id="KW-0805">Transcription regulation</keyword>
<evidence type="ECO:0000259" key="4">
    <source>
        <dbReference type="PROSITE" id="PS50956"/>
    </source>
</evidence>
<organism evidence="5 6">
    <name type="scientific">Streptomyces silvisoli</name>
    <dbReference type="NCBI Taxonomy" id="3034235"/>
    <lineage>
        <taxon>Bacteria</taxon>
        <taxon>Bacillati</taxon>
        <taxon>Actinomycetota</taxon>
        <taxon>Actinomycetes</taxon>
        <taxon>Kitasatosporales</taxon>
        <taxon>Streptomycetaceae</taxon>
        <taxon>Streptomyces</taxon>
    </lineage>
</organism>
<dbReference type="PROSITE" id="PS50956">
    <property type="entry name" value="HTH_ASNC_2"/>
    <property type="match status" value="2"/>
</dbReference>
<dbReference type="Gene3D" id="3.30.70.920">
    <property type="match status" value="2"/>
</dbReference>
<dbReference type="InterPro" id="IPR019888">
    <property type="entry name" value="Tscrpt_reg_AsnC-like"/>
</dbReference>
<name>A0ABT5ZRN9_9ACTN</name>